<dbReference type="EMBL" id="KT007000">
    <property type="protein sequence ID" value="AKQ02513.1"/>
    <property type="molecule type" value="Genomic_DNA"/>
</dbReference>
<keyword evidence="1" id="KW-1133">Transmembrane helix</keyword>
<evidence type="ECO:0000256" key="1">
    <source>
        <dbReference type="SAM" id="Phobius"/>
    </source>
</evidence>
<sequence length="158" mass="17038">MTKIVDYGLRNSAHHTSAGFTILEIIITMTLISSIAALGVTVGIDVYRSGTLSAERDLVVSGLEKARSMAITNTGSSDHGLYIENNKHTIFRGNSYELRNPDYDVAVPNSPRITSTGTLEFVFEQLSGDGLISGTTTLVDETGVSRDISVNAEGRINW</sequence>
<dbReference type="AlphaFoldDB" id="A0A0H4T4B3"/>
<keyword evidence="1" id="KW-0812">Transmembrane</keyword>
<accession>A0A0H4T4B3</accession>
<reference evidence="2" key="1">
    <citation type="journal article" date="2015" name="ISME J.">
        <title>Aquifer environment selects for microbial species cohorts in sediment and groundwater.</title>
        <authorList>
            <person name="Hug L.A."/>
            <person name="Thomas B.C."/>
            <person name="Brown C.T."/>
            <person name="Frischkorn K.R."/>
            <person name="Williams K.H."/>
            <person name="Tringe S.G."/>
            <person name="Banfield J.F."/>
        </authorList>
    </citation>
    <scope>NUCLEOTIDE SEQUENCE</scope>
</reference>
<feature type="transmembrane region" description="Helical" evidence="1">
    <location>
        <begin position="20"/>
        <end position="47"/>
    </location>
</feature>
<dbReference type="SUPFAM" id="SSF54523">
    <property type="entry name" value="Pili subunits"/>
    <property type="match status" value="1"/>
</dbReference>
<dbReference type="InterPro" id="IPR045584">
    <property type="entry name" value="Pilin-like"/>
</dbReference>
<evidence type="ECO:0000313" key="2">
    <source>
        <dbReference type="EMBL" id="AKQ02513.1"/>
    </source>
</evidence>
<proteinExistence type="predicted"/>
<protein>
    <recommendedName>
        <fullName evidence="3">Prepilin-type N-terminal cleavage/methylation domain-containing protein</fullName>
    </recommendedName>
</protein>
<dbReference type="NCBIfam" id="TIGR02532">
    <property type="entry name" value="IV_pilin_GFxxxE"/>
    <property type="match status" value="1"/>
</dbReference>
<evidence type="ECO:0008006" key="3">
    <source>
        <dbReference type="Google" id="ProtNLM"/>
    </source>
</evidence>
<dbReference type="InterPro" id="IPR012902">
    <property type="entry name" value="N_methyl_site"/>
</dbReference>
<organism evidence="2">
    <name type="scientific">uncultured Parcubacteria bacterium Rifle_16ft_4_minimus_37647</name>
    <dbReference type="NCBI Taxonomy" id="1665140"/>
    <lineage>
        <taxon>Bacteria</taxon>
        <taxon>Candidatus Parcubacteria</taxon>
        <taxon>environmental samples</taxon>
    </lineage>
</organism>
<name>A0A0H4T4B3_9BACT</name>
<keyword evidence="1" id="KW-0472">Membrane</keyword>